<dbReference type="Proteomes" id="UP000018958">
    <property type="component" value="Unassembled WGS sequence"/>
</dbReference>
<feature type="region of interest" description="Disordered" evidence="1">
    <location>
        <begin position="43"/>
        <end position="66"/>
    </location>
</feature>
<proteinExistence type="predicted"/>
<reference evidence="2 3" key="1">
    <citation type="submission" date="2013-11" db="EMBL/GenBank/DDBJ databases">
        <title>The Genome Sequence of Phytophthora parasitica CJ01A1.</title>
        <authorList>
            <consortium name="The Broad Institute Genomics Platform"/>
            <person name="Russ C."/>
            <person name="Tyler B."/>
            <person name="Panabieres F."/>
            <person name="Shan W."/>
            <person name="Tripathy S."/>
            <person name="Grunwald N."/>
            <person name="Machado M."/>
            <person name="Johnson C.S."/>
            <person name="Walker B."/>
            <person name="Young S.K."/>
            <person name="Zeng Q."/>
            <person name="Gargeya S."/>
            <person name="Fitzgerald M."/>
            <person name="Haas B."/>
            <person name="Abouelleil A."/>
            <person name="Allen A.W."/>
            <person name="Alvarado L."/>
            <person name="Arachchi H.M."/>
            <person name="Berlin A.M."/>
            <person name="Chapman S.B."/>
            <person name="Gainer-Dewar J."/>
            <person name="Goldberg J."/>
            <person name="Griggs A."/>
            <person name="Gujja S."/>
            <person name="Hansen M."/>
            <person name="Howarth C."/>
            <person name="Imamovic A."/>
            <person name="Ireland A."/>
            <person name="Larimer J."/>
            <person name="McCowan C."/>
            <person name="Murphy C."/>
            <person name="Pearson M."/>
            <person name="Poon T.W."/>
            <person name="Priest M."/>
            <person name="Roberts A."/>
            <person name="Saif S."/>
            <person name="Shea T."/>
            <person name="Sisk P."/>
            <person name="Sykes S."/>
            <person name="Wortman J."/>
            <person name="Nusbaum C."/>
            <person name="Birren B."/>
        </authorList>
    </citation>
    <scope>NUCLEOTIDE SEQUENCE [LARGE SCALE GENOMIC DNA]</scope>
    <source>
        <strain evidence="2 3">CJ01A1</strain>
    </source>
</reference>
<dbReference type="EMBL" id="ANIX01003962">
    <property type="protein sequence ID" value="ETP02982.1"/>
    <property type="molecule type" value="Genomic_DNA"/>
</dbReference>
<evidence type="ECO:0000256" key="1">
    <source>
        <dbReference type="SAM" id="MobiDB-lite"/>
    </source>
</evidence>
<accession>W2VXG3</accession>
<comment type="caution">
    <text evidence="2">The sequence shown here is derived from an EMBL/GenBank/DDBJ whole genome shotgun (WGS) entry which is preliminary data.</text>
</comment>
<name>W2VXG3_PHYNI</name>
<gene>
    <name evidence="2" type="ORF">F441_20012</name>
</gene>
<sequence length="66" mass="7078">MSTSRSVCNFYFMDCGNGVFTCSSAIRVAKKLLDASEPRLRRRQDNGDIQVDGVGDHGKPSVIGGG</sequence>
<protein>
    <submittedName>
        <fullName evidence="2">Uncharacterized protein</fullName>
    </submittedName>
</protein>
<dbReference type="AlphaFoldDB" id="W2VXG3"/>
<evidence type="ECO:0000313" key="3">
    <source>
        <dbReference type="Proteomes" id="UP000018958"/>
    </source>
</evidence>
<organism evidence="2 3">
    <name type="scientific">Phytophthora nicotianae CJ01A1</name>
    <dbReference type="NCBI Taxonomy" id="1317063"/>
    <lineage>
        <taxon>Eukaryota</taxon>
        <taxon>Sar</taxon>
        <taxon>Stramenopiles</taxon>
        <taxon>Oomycota</taxon>
        <taxon>Peronosporomycetes</taxon>
        <taxon>Peronosporales</taxon>
        <taxon>Peronosporaceae</taxon>
        <taxon>Phytophthora</taxon>
    </lineage>
</organism>
<evidence type="ECO:0000313" key="2">
    <source>
        <dbReference type="EMBL" id="ETP02982.1"/>
    </source>
</evidence>